<sequence>PPQLLISILAQLPTPSLLPLIVVSHRFYSATLHILKQRLKHATSQRDHRLVLKCYHPADEFRAPHLYCNYLFTDSFDDVEAEAVGVKRQSALPEPVRSAGLRGIYSHFRPVVEDENRPADARYQRRQSIRHPQKDEPRPTIDVYLDPDELFSQLCTIPKLVQMGPKPGLFGTHVNVVDGLIRVWRVWLAAQASGQATAGGGAREEPVLWADLDRDVGLRFRVTEKDVRGEQDVLVARDDELPVAYRLEFEELLVRTSKLLETVEKSEAREAQTEGKVTKYPRPLHDAYDMTKPEKQSTGGLFRLWGARLRWWTC</sequence>
<gene>
    <name evidence="2" type="ORF">C8A03DRAFT_14997</name>
</gene>
<comment type="caution">
    <text evidence="2">The sequence shown here is derived from an EMBL/GenBank/DDBJ whole genome shotgun (WGS) entry which is preliminary data.</text>
</comment>
<feature type="non-terminal residue" evidence="2">
    <location>
        <position position="1"/>
    </location>
</feature>
<organism evidence="2 3">
    <name type="scientific">Achaetomium macrosporum</name>
    <dbReference type="NCBI Taxonomy" id="79813"/>
    <lineage>
        <taxon>Eukaryota</taxon>
        <taxon>Fungi</taxon>
        <taxon>Dikarya</taxon>
        <taxon>Ascomycota</taxon>
        <taxon>Pezizomycotina</taxon>
        <taxon>Sordariomycetes</taxon>
        <taxon>Sordariomycetidae</taxon>
        <taxon>Sordariales</taxon>
        <taxon>Chaetomiaceae</taxon>
        <taxon>Achaetomium</taxon>
    </lineage>
</organism>
<reference evidence="2" key="2">
    <citation type="submission" date="2023-05" db="EMBL/GenBank/DDBJ databases">
        <authorList>
            <consortium name="Lawrence Berkeley National Laboratory"/>
            <person name="Steindorff A."/>
            <person name="Hensen N."/>
            <person name="Bonometti L."/>
            <person name="Westerberg I."/>
            <person name="Brannstrom I.O."/>
            <person name="Guillou S."/>
            <person name="Cros-Aarteil S."/>
            <person name="Calhoun S."/>
            <person name="Haridas S."/>
            <person name="Kuo A."/>
            <person name="Mondo S."/>
            <person name="Pangilinan J."/>
            <person name="Riley R."/>
            <person name="Labutti K."/>
            <person name="Andreopoulos B."/>
            <person name="Lipzen A."/>
            <person name="Chen C."/>
            <person name="Yanf M."/>
            <person name="Daum C."/>
            <person name="Ng V."/>
            <person name="Clum A."/>
            <person name="Ohm R."/>
            <person name="Martin F."/>
            <person name="Silar P."/>
            <person name="Natvig D."/>
            <person name="Lalanne C."/>
            <person name="Gautier V."/>
            <person name="Ament-Velasquez S.L."/>
            <person name="Kruys A."/>
            <person name="Hutchinson M.I."/>
            <person name="Powell A.J."/>
            <person name="Barry K."/>
            <person name="Miller A.N."/>
            <person name="Grigoriev I.V."/>
            <person name="Debuchy R."/>
            <person name="Gladieux P."/>
            <person name="Thoren M.H."/>
            <person name="Johannesson H."/>
        </authorList>
    </citation>
    <scope>NUCLEOTIDE SEQUENCE</scope>
    <source>
        <strain evidence="2">CBS 532.94</strain>
    </source>
</reference>
<evidence type="ECO:0000313" key="2">
    <source>
        <dbReference type="EMBL" id="KAK4238562.1"/>
    </source>
</evidence>
<reference evidence="2" key="1">
    <citation type="journal article" date="2023" name="Mol. Phylogenet. Evol.">
        <title>Genome-scale phylogeny and comparative genomics of the fungal order Sordariales.</title>
        <authorList>
            <person name="Hensen N."/>
            <person name="Bonometti L."/>
            <person name="Westerberg I."/>
            <person name="Brannstrom I.O."/>
            <person name="Guillou S."/>
            <person name="Cros-Aarteil S."/>
            <person name="Calhoun S."/>
            <person name="Haridas S."/>
            <person name="Kuo A."/>
            <person name="Mondo S."/>
            <person name="Pangilinan J."/>
            <person name="Riley R."/>
            <person name="LaButti K."/>
            <person name="Andreopoulos B."/>
            <person name="Lipzen A."/>
            <person name="Chen C."/>
            <person name="Yan M."/>
            <person name="Daum C."/>
            <person name="Ng V."/>
            <person name="Clum A."/>
            <person name="Steindorff A."/>
            <person name="Ohm R.A."/>
            <person name="Martin F."/>
            <person name="Silar P."/>
            <person name="Natvig D.O."/>
            <person name="Lalanne C."/>
            <person name="Gautier V."/>
            <person name="Ament-Velasquez S.L."/>
            <person name="Kruys A."/>
            <person name="Hutchinson M.I."/>
            <person name="Powell A.J."/>
            <person name="Barry K."/>
            <person name="Miller A.N."/>
            <person name="Grigoriev I.V."/>
            <person name="Debuchy R."/>
            <person name="Gladieux P."/>
            <person name="Hiltunen Thoren M."/>
            <person name="Johannesson H."/>
        </authorList>
    </citation>
    <scope>NUCLEOTIDE SEQUENCE</scope>
    <source>
        <strain evidence="2">CBS 532.94</strain>
    </source>
</reference>
<evidence type="ECO:0000256" key="1">
    <source>
        <dbReference type="SAM" id="MobiDB-lite"/>
    </source>
</evidence>
<evidence type="ECO:0000313" key="3">
    <source>
        <dbReference type="Proteomes" id="UP001303760"/>
    </source>
</evidence>
<keyword evidence="3" id="KW-1185">Reference proteome</keyword>
<accession>A0AAN7HBC0</accession>
<feature type="region of interest" description="Disordered" evidence="1">
    <location>
        <begin position="115"/>
        <end position="141"/>
    </location>
</feature>
<evidence type="ECO:0008006" key="4">
    <source>
        <dbReference type="Google" id="ProtNLM"/>
    </source>
</evidence>
<protein>
    <recommendedName>
        <fullName evidence="4">F-box domain-containing protein</fullName>
    </recommendedName>
</protein>
<proteinExistence type="predicted"/>
<name>A0AAN7HBC0_9PEZI</name>
<dbReference type="EMBL" id="MU860091">
    <property type="protein sequence ID" value="KAK4238562.1"/>
    <property type="molecule type" value="Genomic_DNA"/>
</dbReference>
<dbReference type="Proteomes" id="UP001303760">
    <property type="component" value="Unassembled WGS sequence"/>
</dbReference>
<dbReference type="AlphaFoldDB" id="A0AAN7HBC0"/>